<protein>
    <submittedName>
        <fullName evidence="1">Pentapeptide repeat-containing protein</fullName>
    </submittedName>
</protein>
<dbReference type="InterPro" id="IPR043919">
    <property type="entry name" value="DUF5758"/>
</dbReference>
<dbReference type="PANTHER" id="PTHR14136:SF17">
    <property type="entry name" value="BTB_POZ DOMAIN-CONTAINING PROTEIN KCTD9"/>
    <property type="match status" value="1"/>
</dbReference>
<proteinExistence type="predicted"/>
<evidence type="ECO:0000313" key="1">
    <source>
        <dbReference type="EMBL" id="HIW84802.1"/>
    </source>
</evidence>
<dbReference type="InterPro" id="IPR051082">
    <property type="entry name" value="Pentapeptide-BTB/POZ_domain"/>
</dbReference>
<dbReference type="SUPFAM" id="SSF141571">
    <property type="entry name" value="Pentapeptide repeat-like"/>
    <property type="match status" value="1"/>
</dbReference>
<dbReference type="AlphaFoldDB" id="A0A9D1RDQ4"/>
<evidence type="ECO:0000313" key="2">
    <source>
        <dbReference type="Proteomes" id="UP000824263"/>
    </source>
</evidence>
<reference evidence="1" key="2">
    <citation type="submission" date="2021-04" db="EMBL/GenBank/DDBJ databases">
        <authorList>
            <person name="Gilroy R."/>
        </authorList>
    </citation>
    <scope>NUCLEOTIDE SEQUENCE</scope>
    <source>
        <strain evidence="1">ChiSxjej1B13-11762</strain>
    </source>
</reference>
<dbReference type="InterPro" id="IPR001646">
    <property type="entry name" value="5peptide_repeat"/>
</dbReference>
<name>A0A9D1RDQ4_9FIRM</name>
<organism evidence="1 2">
    <name type="scientific">Candidatus Dorea gallistercoris</name>
    <dbReference type="NCBI Taxonomy" id="2838542"/>
    <lineage>
        <taxon>Bacteria</taxon>
        <taxon>Bacillati</taxon>
        <taxon>Bacillota</taxon>
        <taxon>Clostridia</taxon>
        <taxon>Lachnospirales</taxon>
        <taxon>Lachnospiraceae</taxon>
        <taxon>Dorea</taxon>
    </lineage>
</organism>
<dbReference type="Pfam" id="PF00805">
    <property type="entry name" value="Pentapeptide"/>
    <property type="match status" value="1"/>
</dbReference>
<dbReference type="PANTHER" id="PTHR14136">
    <property type="entry name" value="BTB_POZ DOMAIN-CONTAINING PROTEIN KCTD9"/>
    <property type="match status" value="1"/>
</dbReference>
<gene>
    <name evidence="1" type="ORF">H9873_10860</name>
</gene>
<reference evidence="1" key="1">
    <citation type="journal article" date="2021" name="PeerJ">
        <title>Extensive microbial diversity within the chicken gut microbiome revealed by metagenomics and culture.</title>
        <authorList>
            <person name="Gilroy R."/>
            <person name="Ravi A."/>
            <person name="Getino M."/>
            <person name="Pursley I."/>
            <person name="Horton D.L."/>
            <person name="Alikhan N.F."/>
            <person name="Baker D."/>
            <person name="Gharbi K."/>
            <person name="Hall N."/>
            <person name="Watson M."/>
            <person name="Adriaenssens E.M."/>
            <person name="Foster-Nyarko E."/>
            <person name="Jarju S."/>
            <person name="Secka A."/>
            <person name="Antonio M."/>
            <person name="Oren A."/>
            <person name="Chaudhuri R.R."/>
            <person name="La Ragione R."/>
            <person name="Hildebrand F."/>
            <person name="Pallen M.J."/>
        </authorList>
    </citation>
    <scope>NUCLEOTIDE SEQUENCE</scope>
    <source>
        <strain evidence="1">ChiSxjej1B13-11762</strain>
    </source>
</reference>
<comment type="caution">
    <text evidence="1">The sequence shown here is derived from an EMBL/GenBank/DDBJ whole genome shotgun (WGS) entry which is preliminary data.</text>
</comment>
<dbReference type="Proteomes" id="UP000824263">
    <property type="component" value="Unassembled WGS sequence"/>
</dbReference>
<dbReference type="Pfam" id="PF19062">
    <property type="entry name" value="DUF5758"/>
    <property type="match status" value="1"/>
</dbReference>
<accession>A0A9D1RDQ4</accession>
<dbReference type="Gene3D" id="2.160.20.80">
    <property type="entry name" value="E3 ubiquitin-protein ligase SopA"/>
    <property type="match status" value="1"/>
</dbReference>
<sequence length="218" mass="24836">MAEITQKELNILVKKHEDWLKNEAKGKSPSFAGLDLSGLEIKGANLYHSDFKGSCLRGCNFRYADLGYSDLEGADLTGANLKNTNLFRADLRRAVMEDVEVNEYTIFYFQVCPEEGGFIGYKKAAAENGRYALIKLYIPADARRSSATSYRCRADKAKVLEITDEEGRLLEKARSGRDADFVYRVGQWLEVPEFDDDRWNEKTKGIHFYLSKEAARLY</sequence>
<dbReference type="EMBL" id="DXGF01000191">
    <property type="protein sequence ID" value="HIW84802.1"/>
    <property type="molecule type" value="Genomic_DNA"/>
</dbReference>